<protein>
    <submittedName>
        <fullName evidence="1">Uncharacterized protein</fullName>
    </submittedName>
</protein>
<gene>
    <name evidence="1" type="ORF">SAMN05421877_108197</name>
</gene>
<evidence type="ECO:0000313" key="2">
    <source>
        <dbReference type="Proteomes" id="UP000236731"/>
    </source>
</evidence>
<evidence type="ECO:0000313" key="1">
    <source>
        <dbReference type="EMBL" id="SEG49163.1"/>
    </source>
</evidence>
<organism evidence="1 2">
    <name type="scientific">Sphingobacterium lactis</name>
    <dbReference type="NCBI Taxonomy" id="797291"/>
    <lineage>
        <taxon>Bacteria</taxon>
        <taxon>Pseudomonadati</taxon>
        <taxon>Bacteroidota</taxon>
        <taxon>Sphingobacteriia</taxon>
        <taxon>Sphingobacteriales</taxon>
        <taxon>Sphingobacteriaceae</taxon>
        <taxon>Sphingobacterium</taxon>
    </lineage>
</organism>
<name>A0A1H6AK83_9SPHI</name>
<dbReference type="AlphaFoldDB" id="A0A1H6AK83"/>
<reference evidence="2" key="1">
    <citation type="submission" date="2016-10" db="EMBL/GenBank/DDBJ databases">
        <authorList>
            <person name="Varghese N."/>
            <person name="Submissions S."/>
        </authorList>
    </citation>
    <scope>NUCLEOTIDE SEQUENCE [LARGE SCALE GENOMIC DNA]</scope>
    <source>
        <strain evidence="2">DSM 22361</strain>
    </source>
</reference>
<sequence length="51" mass="6052">MYKIDFYFLPPASIINDTNSSFWLNISHFFKAFVQNSQFFSIIDIECKLIP</sequence>
<proteinExistence type="predicted"/>
<dbReference type="EMBL" id="FNUT01000008">
    <property type="protein sequence ID" value="SEG49163.1"/>
    <property type="molecule type" value="Genomic_DNA"/>
</dbReference>
<keyword evidence="2" id="KW-1185">Reference proteome</keyword>
<dbReference type="Proteomes" id="UP000236731">
    <property type="component" value="Unassembled WGS sequence"/>
</dbReference>
<accession>A0A1H6AK83</accession>